<dbReference type="Pfam" id="PF00072">
    <property type="entry name" value="Response_reg"/>
    <property type="match status" value="1"/>
</dbReference>
<gene>
    <name evidence="4" type="ORF">GJ654_02185</name>
</gene>
<dbReference type="Proteomes" id="UP000439113">
    <property type="component" value="Unassembled WGS sequence"/>
</dbReference>
<proteinExistence type="predicted"/>
<dbReference type="SUPFAM" id="SSF52172">
    <property type="entry name" value="CheY-like"/>
    <property type="match status" value="1"/>
</dbReference>
<dbReference type="Gene3D" id="3.40.50.2300">
    <property type="match status" value="1"/>
</dbReference>
<dbReference type="AlphaFoldDB" id="A0A6N8DHL2"/>
<sequence length="124" mass="13642">MAETILIVDDSPTMLMSIESILKKIGVQVEKADSGEQALSRLSQGLKARMMITDLNMGKMNGIELIREARKLAHMKFAPILMLTTESQQDKRNEAKAAGATGWIVKPVDPENLVKVVRQLVPGL</sequence>
<reference evidence="4 5" key="1">
    <citation type="submission" date="2019-11" db="EMBL/GenBank/DDBJ databases">
        <title>Whole-genome sequence of a Rhodoblastus acidophilus DSM 142.</title>
        <authorList>
            <person name="Kyndt J.A."/>
            <person name="Meyer T.E."/>
        </authorList>
    </citation>
    <scope>NUCLEOTIDE SEQUENCE [LARGE SCALE GENOMIC DNA]</scope>
    <source>
        <strain evidence="4 5">DSM 142</strain>
    </source>
</reference>
<comment type="caution">
    <text evidence="4">The sequence shown here is derived from an EMBL/GenBank/DDBJ whole genome shotgun (WGS) entry which is preliminary data.</text>
</comment>
<dbReference type="EMBL" id="WNKS01000001">
    <property type="protein sequence ID" value="MTV29799.1"/>
    <property type="molecule type" value="Genomic_DNA"/>
</dbReference>
<evidence type="ECO:0000256" key="2">
    <source>
        <dbReference type="PROSITE-ProRule" id="PRU00169"/>
    </source>
</evidence>
<protein>
    <submittedName>
        <fullName evidence="4">Response regulator</fullName>
    </submittedName>
</protein>
<evidence type="ECO:0000259" key="3">
    <source>
        <dbReference type="PROSITE" id="PS50110"/>
    </source>
</evidence>
<evidence type="ECO:0000313" key="5">
    <source>
        <dbReference type="Proteomes" id="UP000439113"/>
    </source>
</evidence>
<dbReference type="InterPro" id="IPR011006">
    <property type="entry name" value="CheY-like_superfamily"/>
</dbReference>
<keyword evidence="1 2" id="KW-0597">Phosphoprotein</keyword>
<dbReference type="RefSeq" id="WP_155444444.1">
    <property type="nucleotide sequence ID" value="NZ_JAOQNR010000001.1"/>
</dbReference>
<dbReference type="PANTHER" id="PTHR44591">
    <property type="entry name" value="STRESS RESPONSE REGULATOR PROTEIN 1"/>
    <property type="match status" value="1"/>
</dbReference>
<feature type="domain" description="Response regulatory" evidence="3">
    <location>
        <begin position="4"/>
        <end position="121"/>
    </location>
</feature>
<dbReference type="PANTHER" id="PTHR44591:SF25">
    <property type="entry name" value="CHEMOTAXIS TWO-COMPONENT RESPONSE REGULATOR"/>
    <property type="match status" value="1"/>
</dbReference>
<accession>A0A6N8DHL2</accession>
<dbReference type="GO" id="GO:0000160">
    <property type="term" value="P:phosphorelay signal transduction system"/>
    <property type="evidence" value="ECO:0007669"/>
    <property type="project" value="InterPro"/>
</dbReference>
<dbReference type="InterPro" id="IPR001789">
    <property type="entry name" value="Sig_transdc_resp-reg_receiver"/>
</dbReference>
<dbReference type="InterPro" id="IPR050595">
    <property type="entry name" value="Bact_response_regulator"/>
</dbReference>
<dbReference type="PROSITE" id="PS50110">
    <property type="entry name" value="RESPONSE_REGULATORY"/>
    <property type="match status" value="1"/>
</dbReference>
<dbReference type="SMART" id="SM00448">
    <property type="entry name" value="REC"/>
    <property type="match status" value="1"/>
</dbReference>
<feature type="modified residue" description="4-aspartylphosphate" evidence="2">
    <location>
        <position position="54"/>
    </location>
</feature>
<organism evidence="4 5">
    <name type="scientific">Rhodoblastus acidophilus</name>
    <name type="common">Rhodopseudomonas acidophila</name>
    <dbReference type="NCBI Taxonomy" id="1074"/>
    <lineage>
        <taxon>Bacteria</taxon>
        <taxon>Pseudomonadati</taxon>
        <taxon>Pseudomonadota</taxon>
        <taxon>Alphaproteobacteria</taxon>
        <taxon>Hyphomicrobiales</taxon>
        <taxon>Rhodoblastaceae</taxon>
        <taxon>Rhodoblastus</taxon>
    </lineage>
</organism>
<name>A0A6N8DHL2_RHOAC</name>
<evidence type="ECO:0000313" key="4">
    <source>
        <dbReference type="EMBL" id="MTV29799.1"/>
    </source>
</evidence>
<evidence type="ECO:0000256" key="1">
    <source>
        <dbReference type="ARBA" id="ARBA00022553"/>
    </source>
</evidence>
<dbReference type="OrthoDB" id="5456285at2"/>